<dbReference type="RefSeq" id="WP_138730583.1">
    <property type="nucleotide sequence ID" value="NZ_SRMP02000013.1"/>
</dbReference>
<comment type="caution">
    <text evidence="1">The sequence shown here is derived from an EMBL/GenBank/DDBJ whole genome shotgun (WGS) entry which is preliminary data.</text>
</comment>
<accession>A0ABW9JHQ9</accession>
<gene>
    <name evidence="1" type="ORF">E5L68_010050</name>
</gene>
<evidence type="ECO:0000313" key="2">
    <source>
        <dbReference type="Proteomes" id="UP001517367"/>
    </source>
</evidence>
<sequence length="152" mass="17802">MTSNNRKSFLELKSIWKDEHMFELQVTVSNNIFSGKTEVYDQYEHISDFAKELVDYPKDNKILFYEAGERDSYSYFSMKCYPIDNLGHIGVEIYIESNVSTVYRLEEKDKLKLEITVELSAIDNFRKALFNLAKNEDGIAILFGNDNRIEDQ</sequence>
<organism evidence="1 2">
    <name type="scientific">Pedobacter helvus</name>
    <dbReference type="NCBI Taxonomy" id="2563444"/>
    <lineage>
        <taxon>Bacteria</taxon>
        <taxon>Pseudomonadati</taxon>
        <taxon>Bacteroidota</taxon>
        <taxon>Sphingobacteriia</taxon>
        <taxon>Sphingobacteriales</taxon>
        <taxon>Sphingobacteriaceae</taxon>
        <taxon>Pedobacter</taxon>
    </lineage>
</organism>
<keyword evidence="2" id="KW-1185">Reference proteome</keyword>
<evidence type="ECO:0000313" key="1">
    <source>
        <dbReference type="EMBL" id="MFN0291736.1"/>
    </source>
</evidence>
<proteinExistence type="predicted"/>
<name>A0ABW9JHQ9_9SPHI</name>
<dbReference type="Proteomes" id="UP001517367">
    <property type="component" value="Unassembled WGS sequence"/>
</dbReference>
<reference evidence="1 2" key="1">
    <citation type="submission" date="2024-12" db="EMBL/GenBank/DDBJ databases">
        <authorList>
            <person name="Hu S."/>
        </authorList>
    </citation>
    <scope>NUCLEOTIDE SEQUENCE [LARGE SCALE GENOMIC DNA]</scope>
    <source>
        <strain evidence="1 2">P-25</strain>
    </source>
</reference>
<dbReference type="EMBL" id="SRMP02000013">
    <property type="protein sequence ID" value="MFN0291736.1"/>
    <property type="molecule type" value="Genomic_DNA"/>
</dbReference>
<protein>
    <submittedName>
        <fullName evidence="1">Uncharacterized protein</fullName>
    </submittedName>
</protein>